<protein>
    <submittedName>
        <fullName evidence="1">Signal recognition particle</fullName>
    </submittedName>
</protein>
<reference evidence="1 2" key="1">
    <citation type="submission" date="2018-05" db="EMBL/GenBank/DDBJ databases">
        <title>Whole genome sequencing of Paracoccus thiocyanatus SST.</title>
        <authorList>
            <person name="Ghosh W."/>
            <person name="Rameez M.J."/>
            <person name="Roy C."/>
        </authorList>
    </citation>
    <scope>NUCLEOTIDE SEQUENCE [LARGE SCALE GENOMIC DNA]</scope>
    <source>
        <strain evidence="1 2">SST</strain>
    </source>
</reference>
<proteinExistence type="predicted"/>
<accession>A0A3D8PEG4</accession>
<dbReference type="AlphaFoldDB" id="A0A3D8PEG4"/>
<dbReference type="EMBL" id="QFCQ01000008">
    <property type="protein sequence ID" value="RDW14434.1"/>
    <property type="molecule type" value="Genomic_DNA"/>
</dbReference>
<keyword evidence="2" id="KW-1185">Reference proteome</keyword>
<evidence type="ECO:0000313" key="2">
    <source>
        <dbReference type="Proteomes" id="UP000256679"/>
    </source>
</evidence>
<dbReference type="RefSeq" id="WP_115754582.1">
    <property type="nucleotide sequence ID" value="NZ_QFCQ01000008.1"/>
</dbReference>
<gene>
    <name evidence="1" type="ORF">DIE28_02710</name>
</gene>
<name>A0A3D8PEG4_9RHOB</name>
<comment type="caution">
    <text evidence="1">The sequence shown here is derived from an EMBL/GenBank/DDBJ whole genome shotgun (WGS) entry which is preliminary data.</text>
</comment>
<evidence type="ECO:0000313" key="1">
    <source>
        <dbReference type="EMBL" id="RDW14434.1"/>
    </source>
</evidence>
<organism evidence="1 2">
    <name type="scientific">Paracoccus thiocyanatus</name>
    <dbReference type="NCBI Taxonomy" id="34006"/>
    <lineage>
        <taxon>Bacteria</taxon>
        <taxon>Pseudomonadati</taxon>
        <taxon>Pseudomonadota</taxon>
        <taxon>Alphaproteobacteria</taxon>
        <taxon>Rhodobacterales</taxon>
        <taxon>Paracoccaceae</taxon>
        <taxon>Paracoccus</taxon>
    </lineage>
</organism>
<sequence length="109" mass="11708">MITRFALALTIAGGGASQSNAQEDLARMMRAAELGSVLASEEICDLSYKQAAIEAWIDKNVPADDIMFASSLDTAVMGGKFGYRDQTTSERTAHCAAIKKTAKHYGFID</sequence>
<dbReference type="Proteomes" id="UP000256679">
    <property type="component" value="Unassembled WGS sequence"/>
</dbReference>